<dbReference type="PROSITE" id="PS00107">
    <property type="entry name" value="PROTEIN_KINASE_ATP"/>
    <property type="match status" value="1"/>
</dbReference>
<dbReference type="InterPro" id="IPR050167">
    <property type="entry name" value="Ser_Thr_protein_kinase"/>
</dbReference>
<keyword evidence="4" id="KW-0418">Kinase</keyword>
<evidence type="ECO:0000256" key="6">
    <source>
        <dbReference type="PROSITE-ProRule" id="PRU10141"/>
    </source>
</evidence>
<dbReference type="CDD" id="cd13999">
    <property type="entry name" value="STKc_MAP3K-like"/>
    <property type="match status" value="1"/>
</dbReference>
<gene>
    <name evidence="8" type="ORF">DCAR_017839</name>
</gene>
<keyword evidence="5 6" id="KW-0067">ATP-binding</keyword>
<dbReference type="InterPro" id="IPR000719">
    <property type="entry name" value="Prot_kinase_dom"/>
</dbReference>
<evidence type="ECO:0000313" key="8">
    <source>
        <dbReference type="EMBL" id="KZM94596.1"/>
    </source>
</evidence>
<dbReference type="PRINTS" id="PR00109">
    <property type="entry name" value="TYRKINASE"/>
</dbReference>
<dbReference type="InterPro" id="IPR017441">
    <property type="entry name" value="Protein_kinase_ATP_BS"/>
</dbReference>
<reference evidence="8" key="1">
    <citation type="journal article" date="2016" name="Nat. Genet.">
        <title>A high-quality carrot genome assembly provides new insights into carotenoid accumulation and asterid genome evolution.</title>
        <authorList>
            <person name="Iorizzo M."/>
            <person name="Ellison S."/>
            <person name="Senalik D."/>
            <person name="Zeng P."/>
            <person name="Satapoomin P."/>
            <person name="Huang J."/>
            <person name="Bowman M."/>
            <person name="Iovene M."/>
            <person name="Sanseverino W."/>
            <person name="Cavagnaro P."/>
            <person name="Yildiz M."/>
            <person name="Macko-Podgorni A."/>
            <person name="Moranska E."/>
            <person name="Grzebelus E."/>
            <person name="Grzebelus D."/>
            <person name="Ashrafi H."/>
            <person name="Zheng Z."/>
            <person name="Cheng S."/>
            <person name="Spooner D."/>
            <person name="Van Deynze A."/>
            <person name="Simon P."/>
        </authorList>
    </citation>
    <scope>NUCLEOTIDE SEQUENCE [LARGE SCALE GENOMIC DNA]</scope>
    <source>
        <tissue evidence="8">Leaf</tissue>
    </source>
</reference>
<dbReference type="SMART" id="SM00220">
    <property type="entry name" value="S_TKc"/>
    <property type="match status" value="1"/>
</dbReference>
<dbReference type="OrthoDB" id="4062651at2759"/>
<name>A0A161XSE5_DAUCS</name>
<evidence type="ECO:0000256" key="5">
    <source>
        <dbReference type="ARBA" id="ARBA00022840"/>
    </source>
</evidence>
<dbReference type="InterPro" id="IPR008271">
    <property type="entry name" value="Ser/Thr_kinase_AS"/>
</dbReference>
<keyword evidence="2" id="KW-0808">Transferase</keyword>
<evidence type="ECO:0000256" key="3">
    <source>
        <dbReference type="ARBA" id="ARBA00022741"/>
    </source>
</evidence>
<dbReference type="Pfam" id="PF00564">
    <property type="entry name" value="PB1"/>
    <property type="match status" value="1"/>
</dbReference>
<dbReference type="SUPFAM" id="SSF54277">
    <property type="entry name" value="CAD &amp; PB1 domains"/>
    <property type="match status" value="1"/>
</dbReference>
<dbReference type="Gene3D" id="3.10.20.90">
    <property type="entry name" value="Phosphatidylinositol 3-kinase Catalytic Subunit, Chain A, domain 1"/>
    <property type="match status" value="1"/>
</dbReference>
<feature type="binding site" evidence="6">
    <location>
        <position position="829"/>
    </location>
    <ligand>
        <name>ATP</name>
        <dbReference type="ChEBI" id="CHEBI:30616"/>
    </ligand>
</feature>
<dbReference type="Pfam" id="PF07714">
    <property type="entry name" value="PK_Tyr_Ser-Thr"/>
    <property type="match status" value="1"/>
</dbReference>
<dbReference type="GO" id="GO:0005737">
    <property type="term" value="C:cytoplasm"/>
    <property type="evidence" value="ECO:0007669"/>
    <property type="project" value="TreeGrafter"/>
</dbReference>
<dbReference type="PROSITE" id="PS50011">
    <property type="entry name" value="PROTEIN_KINASE_DOM"/>
    <property type="match status" value="1"/>
</dbReference>
<evidence type="ECO:0000256" key="4">
    <source>
        <dbReference type="ARBA" id="ARBA00022777"/>
    </source>
</evidence>
<organism evidence="8">
    <name type="scientific">Daucus carota subsp. sativus</name>
    <name type="common">Carrot</name>
    <dbReference type="NCBI Taxonomy" id="79200"/>
    <lineage>
        <taxon>Eukaryota</taxon>
        <taxon>Viridiplantae</taxon>
        <taxon>Streptophyta</taxon>
        <taxon>Embryophyta</taxon>
        <taxon>Tracheophyta</taxon>
        <taxon>Spermatophyta</taxon>
        <taxon>Magnoliopsida</taxon>
        <taxon>eudicotyledons</taxon>
        <taxon>Gunneridae</taxon>
        <taxon>Pentapetalae</taxon>
        <taxon>asterids</taxon>
        <taxon>campanulids</taxon>
        <taxon>Apiales</taxon>
        <taxon>Apiaceae</taxon>
        <taxon>Apioideae</taxon>
        <taxon>Scandiceae</taxon>
        <taxon>Daucinae</taxon>
        <taxon>Daucus</taxon>
        <taxon>Daucus sect. Daucus</taxon>
    </lineage>
</organism>
<protein>
    <recommendedName>
        <fullName evidence="7">Protein kinase domain-containing protein</fullName>
    </recommendedName>
</protein>
<dbReference type="GO" id="GO:0005524">
    <property type="term" value="F:ATP binding"/>
    <property type="evidence" value="ECO:0007669"/>
    <property type="project" value="UniProtKB-UniRule"/>
</dbReference>
<dbReference type="Gene3D" id="3.30.200.20">
    <property type="entry name" value="Phosphorylase Kinase, domain 1"/>
    <property type="match status" value="1"/>
</dbReference>
<accession>A0A161XSE5</accession>
<dbReference type="GO" id="GO:0004674">
    <property type="term" value="F:protein serine/threonine kinase activity"/>
    <property type="evidence" value="ECO:0007669"/>
    <property type="project" value="UniProtKB-KW"/>
</dbReference>
<dbReference type="InterPro" id="IPR000270">
    <property type="entry name" value="PB1_dom"/>
</dbReference>
<sequence length="1073" mass="119887">MKDSSALTRRKKPKIKLVCSFDGAFTLRRPPAYLRYTGGETRIISVDRAITFSRLSAKISELMKCPKQAFYLNYQVSDGENEEKHSPLALIASDDDVRCMIDVFEKLETRGRYYRLWIYVCDYDEYVNLQKLMKLRNVVCNKVDAFDDVKYSNDCLRKIVLRQQLVVKQSDFIGRRFHELGLGGEEGEVERSRINDENFVNPRFVRSSKDYEEYEFSKDYSKESRSYEDNCHRLNVKDSEDQECNGDSTVGRRSDVDLVDSFGSRSFADSVSLAVLHSQPMDRKDMVGYKYDDDNFMENRSFVNSVQLAVSHSRPMDRKNMVGYKYDDDNFTESRSYVDSIPLSASHSQPLISKDRNSGVGINESDSVLVNAGRIVSFNSSDSIGTLHCPRPYAMMSYHDGNCESRSAEPATLSNLNRENLVPCSADSMTLRPGLAPLFCNNQLLGGLSTTTFSCISSDSGFNNKHFCQGNATKQGIYQSHSRSDPGNFTEIVNHRKGRFNGRPWMGRFYPIQSSSGISKQGKVVKTSHLTLSKSLSDSSSQQVECNARASLCILNNLTSSFAFPSASEGNIGEHVSGVSQDGNTNPEFLFCFHDPLSGIADQSFSSLVNAEEFPQCTEGLDTQIDFLSDCVPKQHSAAKHQDASNISRSPKKADVGCNAKLLEIGAVCESYSKNQTSALIKQESVNLSSHNLSLLSLDDLKSPTNAASSFIPDTTVKPQILGSHLMGPDHFGTDAQVPVLNKKEGVLQQDVESTLSVRDKEEIKKTCDESKVNGEIPPEITSVYNHLAIGELQAIKNSDLEYIRELGSGTYGTVYYGKWKGSDVAIKKLKPGCFDGGAVEENRLIADFWKEAHILGQLRHPNIVALYGVVADGPATNLATVTEFMINGSLKQVFRRKDRTIDRRKRLILAMDTAFGMEYLHEKNIVHFDLKSHNLLVNMRDPRRPVCKIGDLGLSKIKQKTLVSGGVRGTVPWMAPELLSCKSLVTEKVDVYSFGIVMWELLTGEEPYSKMRSHEIIAGIIKGTLRPETPAWCDPAWRSLMEKCWSTDPANRPAFSEIAKELRTMATAMNIK</sequence>
<dbReference type="PROSITE" id="PS00108">
    <property type="entry name" value="PROTEIN_KINASE_ST"/>
    <property type="match status" value="1"/>
</dbReference>
<evidence type="ECO:0000259" key="7">
    <source>
        <dbReference type="PROSITE" id="PS50011"/>
    </source>
</evidence>
<proteinExistence type="predicted"/>
<keyword evidence="1" id="KW-0723">Serine/threonine-protein kinase</keyword>
<dbReference type="STRING" id="79200.A0A161XSE5"/>
<dbReference type="AlphaFoldDB" id="A0A161XSE5"/>
<dbReference type="PANTHER" id="PTHR23257">
    <property type="entry name" value="SERINE-THREONINE PROTEIN KINASE"/>
    <property type="match status" value="1"/>
</dbReference>
<dbReference type="EMBL" id="LNRQ01000005">
    <property type="protein sequence ID" value="KZM94596.1"/>
    <property type="molecule type" value="Genomic_DNA"/>
</dbReference>
<dbReference type="PANTHER" id="PTHR23257:SF824">
    <property type="entry name" value="PROTEIN KINASE DOMAIN-CONTAINING PROTEIN"/>
    <property type="match status" value="1"/>
</dbReference>
<dbReference type="InterPro" id="IPR011009">
    <property type="entry name" value="Kinase-like_dom_sf"/>
</dbReference>
<evidence type="ECO:0000256" key="1">
    <source>
        <dbReference type="ARBA" id="ARBA00022527"/>
    </source>
</evidence>
<feature type="domain" description="Protein kinase" evidence="7">
    <location>
        <begin position="801"/>
        <end position="1066"/>
    </location>
</feature>
<dbReference type="Gramene" id="KZM94596">
    <property type="protein sequence ID" value="KZM94596"/>
    <property type="gene ID" value="DCAR_017839"/>
</dbReference>
<evidence type="ECO:0000256" key="2">
    <source>
        <dbReference type="ARBA" id="ARBA00022679"/>
    </source>
</evidence>
<dbReference type="SUPFAM" id="SSF56112">
    <property type="entry name" value="Protein kinase-like (PK-like)"/>
    <property type="match status" value="1"/>
</dbReference>
<dbReference type="InterPro" id="IPR001245">
    <property type="entry name" value="Ser-Thr/Tyr_kinase_cat_dom"/>
</dbReference>
<keyword evidence="3 6" id="KW-0547">Nucleotide-binding</keyword>
<dbReference type="Gene3D" id="1.10.510.10">
    <property type="entry name" value="Transferase(Phosphotransferase) domain 1"/>
    <property type="match status" value="1"/>
</dbReference>
<dbReference type="GO" id="GO:0007165">
    <property type="term" value="P:signal transduction"/>
    <property type="evidence" value="ECO:0007669"/>
    <property type="project" value="TreeGrafter"/>
</dbReference>
<comment type="caution">
    <text evidence="8">The sequence shown here is derived from an EMBL/GenBank/DDBJ whole genome shotgun (WGS) entry which is preliminary data.</text>
</comment>
<dbReference type="KEGG" id="dcr:108220529"/>